<proteinExistence type="inferred from homology"/>
<dbReference type="GO" id="GO:0034353">
    <property type="term" value="F:mRNA 5'-diphosphatase activity"/>
    <property type="evidence" value="ECO:0007669"/>
    <property type="project" value="TreeGrafter"/>
</dbReference>
<feature type="region of interest" description="Disordered" evidence="7">
    <location>
        <begin position="1"/>
        <end position="27"/>
    </location>
</feature>
<dbReference type="AlphaFoldDB" id="A0A9W9AZV9"/>
<keyword evidence="6" id="KW-0540">Nuclease</keyword>
<evidence type="ECO:0000256" key="4">
    <source>
        <dbReference type="ARBA" id="ARBA00044692"/>
    </source>
</evidence>
<evidence type="ECO:0000256" key="1">
    <source>
        <dbReference type="ARBA" id="ARBA00001968"/>
    </source>
</evidence>
<keyword evidence="6" id="KW-0694">RNA-binding</keyword>
<evidence type="ECO:0000256" key="7">
    <source>
        <dbReference type="SAM" id="MobiDB-lite"/>
    </source>
</evidence>
<comment type="caution">
    <text evidence="9">The sequence shown here is derived from an EMBL/GenBank/DDBJ whole genome shotgun (WGS) entry which is preliminary data.</text>
</comment>
<protein>
    <recommendedName>
        <fullName evidence="6">Decapping nuclease</fullName>
        <ecNumber evidence="6">3.6.1.-</ecNumber>
    </recommendedName>
</protein>
<reference evidence="9" key="2">
    <citation type="journal article" date="2023" name="Proc. Natl. Acad. Sci. U.S.A.">
        <title>A global phylogenomic analysis of the shiitake genus Lentinula.</title>
        <authorList>
            <person name="Sierra-Patev S."/>
            <person name="Min B."/>
            <person name="Naranjo-Ortiz M."/>
            <person name="Looney B."/>
            <person name="Konkel Z."/>
            <person name="Slot J.C."/>
            <person name="Sakamoto Y."/>
            <person name="Steenwyk J.L."/>
            <person name="Rokas A."/>
            <person name="Carro J."/>
            <person name="Camarero S."/>
            <person name="Ferreira P."/>
            <person name="Molpeceres G."/>
            <person name="Ruiz-Duenas F.J."/>
            <person name="Serrano A."/>
            <person name="Henrissat B."/>
            <person name="Drula E."/>
            <person name="Hughes K.W."/>
            <person name="Mata J.L."/>
            <person name="Ishikawa N.K."/>
            <person name="Vargas-Isla R."/>
            <person name="Ushijima S."/>
            <person name="Smith C.A."/>
            <person name="Donoghue J."/>
            <person name="Ahrendt S."/>
            <person name="Andreopoulos W."/>
            <person name="He G."/>
            <person name="LaButti K."/>
            <person name="Lipzen A."/>
            <person name="Ng V."/>
            <person name="Riley R."/>
            <person name="Sandor L."/>
            <person name="Barry K."/>
            <person name="Martinez A.T."/>
            <person name="Xiao Y."/>
            <person name="Gibbons J.G."/>
            <person name="Terashima K."/>
            <person name="Grigoriev I.V."/>
            <person name="Hibbett D."/>
        </authorList>
    </citation>
    <scope>NUCLEOTIDE SEQUENCE</scope>
    <source>
        <strain evidence="9">Sp2 HRB7682 ss15</strain>
    </source>
</reference>
<feature type="compositionally biased region" description="Basic and acidic residues" evidence="7">
    <location>
        <begin position="372"/>
        <end position="390"/>
    </location>
</feature>
<name>A0A9W9AZV9_9AGAR</name>
<reference evidence="9" key="1">
    <citation type="submission" date="2022-08" db="EMBL/GenBank/DDBJ databases">
        <authorList>
            <consortium name="DOE Joint Genome Institute"/>
            <person name="Min B."/>
            <person name="Riley R."/>
            <person name="Sierra-Patev S."/>
            <person name="Naranjo-Ortiz M."/>
            <person name="Looney B."/>
            <person name="Konkel Z."/>
            <person name="Slot J.C."/>
            <person name="Sakamoto Y."/>
            <person name="Steenwyk J.L."/>
            <person name="Rokas A."/>
            <person name="Carro J."/>
            <person name="Camarero S."/>
            <person name="Ferreira P."/>
            <person name="Molpeceres G."/>
            <person name="Ruiz-Duenas F.J."/>
            <person name="Serrano A."/>
            <person name="Henrissat B."/>
            <person name="Drula E."/>
            <person name="Hughes K.W."/>
            <person name="Mata J.L."/>
            <person name="Ishikawa N.K."/>
            <person name="Vargas-Isla R."/>
            <person name="Ushijima S."/>
            <person name="Smith C.A."/>
            <person name="Ahrendt S."/>
            <person name="Andreopoulos W."/>
            <person name="He G."/>
            <person name="Labutti K."/>
            <person name="Lipzen A."/>
            <person name="Ng V."/>
            <person name="Sandor L."/>
            <person name="Barry K."/>
            <person name="Martinez A.T."/>
            <person name="Xiao Y."/>
            <person name="Gibbons J.G."/>
            <person name="Terashima K."/>
            <person name="Hibbett D.S."/>
            <person name="Grigoriev I.V."/>
        </authorList>
    </citation>
    <scope>NUCLEOTIDE SEQUENCE</scope>
    <source>
        <strain evidence="9">Sp2 HRB7682 ss15</strain>
    </source>
</reference>
<evidence type="ECO:0000313" key="9">
    <source>
        <dbReference type="EMBL" id="KAJ4494717.1"/>
    </source>
</evidence>
<comment type="catalytic activity">
    <reaction evidence="5">
        <text>a 5'-end NAD(+)-phospho-ribonucleoside in mRNA + H2O = a 5'-end phospho-ribonucleoside in mRNA + NAD(+) + H(+)</text>
        <dbReference type="Rhea" id="RHEA:60880"/>
        <dbReference type="Rhea" id="RHEA-COMP:15692"/>
        <dbReference type="Rhea" id="RHEA-COMP:15698"/>
        <dbReference type="ChEBI" id="CHEBI:15377"/>
        <dbReference type="ChEBI" id="CHEBI:15378"/>
        <dbReference type="ChEBI" id="CHEBI:57540"/>
        <dbReference type="ChEBI" id="CHEBI:138282"/>
        <dbReference type="ChEBI" id="CHEBI:144029"/>
    </reaction>
    <physiologicalReaction direction="left-to-right" evidence="5">
        <dbReference type="Rhea" id="RHEA:60881"/>
    </physiologicalReaction>
</comment>
<keyword evidence="6" id="KW-0539">Nucleus</keyword>
<comment type="subcellular location">
    <subcellularLocation>
        <location evidence="6">Nucleus</location>
    </subcellularLocation>
</comment>
<dbReference type="GO" id="GO:0003723">
    <property type="term" value="F:RNA binding"/>
    <property type="evidence" value="ECO:0007669"/>
    <property type="project" value="UniProtKB-KW"/>
</dbReference>
<dbReference type="EC" id="3.6.1.-" evidence="6"/>
<feature type="region of interest" description="Disordered" evidence="7">
    <location>
        <begin position="372"/>
        <end position="394"/>
    </location>
</feature>
<dbReference type="GO" id="GO:0005634">
    <property type="term" value="C:nucleus"/>
    <property type="evidence" value="ECO:0007669"/>
    <property type="project" value="UniProtKB-SubCell"/>
</dbReference>
<evidence type="ECO:0000256" key="5">
    <source>
        <dbReference type="ARBA" id="ARBA00048124"/>
    </source>
</evidence>
<keyword evidence="6" id="KW-0479">Metal-binding</keyword>
<dbReference type="InterPro" id="IPR039039">
    <property type="entry name" value="RAI1-like_fam"/>
</dbReference>
<keyword evidence="6" id="KW-0547">Nucleotide-binding</keyword>
<dbReference type="GO" id="GO:0004518">
    <property type="term" value="F:nuclease activity"/>
    <property type="evidence" value="ECO:0007669"/>
    <property type="project" value="UniProtKB-KW"/>
</dbReference>
<dbReference type="GO" id="GO:0000956">
    <property type="term" value="P:nuclear-transcribed mRNA catabolic process"/>
    <property type="evidence" value="ECO:0007669"/>
    <property type="project" value="TreeGrafter"/>
</dbReference>
<dbReference type="GO" id="GO:0005829">
    <property type="term" value="C:cytosol"/>
    <property type="evidence" value="ECO:0007669"/>
    <property type="project" value="TreeGrafter"/>
</dbReference>
<evidence type="ECO:0000256" key="2">
    <source>
        <dbReference type="ARBA" id="ARBA00006562"/>
    </source>
</evidence>
<gene>
    <name evidence="9" type="ORF">C8J55DRAFT_497464</name>
</gene>
<dbReference type="GO" id="GO:0110155">
    <property type="term" value="P:NAD-cap decapping"/>
    <property type="evidence" value="ECO:0007669"/>
    <property type="project" value="TreeGrafter"/>
</dbReference>
<evidence type="ECO:0000256" key="6">
    <source>
        <dbReference type="RuleBase" id="RU367113"/>
    </source>
</evidence>
<comment type="catalytic activity">
    <reaction evidence="4">
        <text>a 5'-end triphospho-ribonucleoside in mRNA + H2O = a 5'-end phospho-ribonucleoside in mRNA + diphosphate + H(+)</text>
        <dbReference type="Rhea" id="RHEA:78683"/>
        <dbReference type="Rhea" id="RHEA-COMP:15692"/>
        <dbReference type="Rhea" id="RHEA-COMP:17164"/>
        <dbReference type="ChEBI" id="CHEBI:15377"/>
        <dbReference type="ChEBI" id="CHEBI:15378"/>
        <dbReference type="ChEBI" id="CHEBI:33019"/>
        <dbReference type="ChEBI" id="CHEBI:138282"/>
        <dbReference type="ChEBI" id="CHEBI:167618"/>
    </reaction>
    <physiologicalReaction direction="left-to-right" evidence="4">
        <dbReference type="Rhea" id="RHEA:78684"/>
    </physiologicalReaction>
</comment>
<dbReference type="GO" id="GO:0046872">
    <property type="term" value="F:metal ion binding"/>
    <property type="evidence" value="ECO:0007669"/>
    <property type="project" value="UniProtKB-KW"/>
</dbReference>
<comment type="cofactor">
    <cofactor evidence="1 6">
        <name>a divalent metal cation</name>
        <dbReference type="ChEBI" id="CHEBI:60240"/>
    </cofactor>
</comment>
<comment type="catalytic activity">
    <reaction evidence="3">
        <text>a 5'-end (N(7)-methyl 5'-triphosphoguanosine)-ribonucleoside-ribonucleotide in mRNA + H2O = a (N(7)-methyl 5'-triphosphoguanosine)-nucleoside + a 5'-end phospho-ribonucleoside in mRNA + H(+)</text>
        <dbReference type="Rhea" id="RHEA:66928"/>
        <dbReference type="Rhea" id="RHEA-COMP:15692"/>
        <dbReference type="Rhea" id="RHEA-COMP:17313"/>
        <dbReference type="ChEBI" id="CHEBI:15377"/>
        <dbReference type="ChEBI" id="CHEBI:15378"/>
        <dbReference type="ChEBI" id="CHEBI:138282"/>
        <dbReference type="ChEBI" id="CHEBI:172876"/>
        <dbReference type="ChEBI" id="CHEBI:172877"/>
    </reaction>
    <physiologicalReaction direction="left-to-right" evidence="3">
        <dbReference type="Rhea" id="RHEA:66929"/>
    </physiologicalReaction>
</comment>
<comment type="similarity">
    <text evidence="2 6">Belongs to the DXO/Dom3Z family.</text>
</comment>
<organism evidence="9 10">
    <name type="scientific">Lentinula lateritia</name>
    <dbReference type="NCBI Taxonomy" id="40482"/>
    <lineage>
        <taxon>Eukaryota</taxon>
        <taxon>Fungi</taxon>
        <taxon>Dikarya</taxon>
        <taxon>Basidiomycota</taxon>
        <taxon>Agaricomycotina</taxon>
        <taxon>Agaricomycetes</taxon>
        <taxon>Agaricomycetidae</taxon>
        <taxon>Agaricales</taxon>
        <taxon>Marasmiineae</taxon>
        <taxon>Omphalotaceae</taxon>
        <taxon>Lentinula</taxon>
    </lineage>
</organism>
<evidence type="ECO:0000256" key="3">
    <source>
        <dbReference type="ARBA" id="ARBA00044676"/>
    </source>
</evidence>
<comment type="function">
    <text evidence="6">Decapping enzyme for NAD-capped RNAs: specifically hydrolyzes the nicotinamide adenine dinucleotide (NAD) cap from a subset of RNAs by removing the entire NAD moiety from the 5'-end of an NAD-capped RNA.</text>
</comment>
<dbReference type="PANTHER" id="PTHR12395">
    <property type="entry name" value="DOM-3 RELATED"/>
    <property type="match status" value="1"/>
</dbReference>
<dbReference type="InterPro" id="IPR013961">
    <property type="entry name" value="RAI1"/>
</dbReference>
<dbReference type="Proteomes" id="UP001150238">
    <property type="component" value="Unassembled WGS sequence"/>
</dbReference>
<evidence type="ECO:0000313" key="10">
    <source>
        <dbReference type="Proteomes" id="UP001150238"/>
    </source>
</evidence>
<accession>A0A9W9AZV9</accession>
<sequence length="472" mass="53678">MSKREISDVLNETEIAEGGPSESKPRLSYRTLDSATAFPMSGIMESEFLPYPNVAFQTVPSKSIPFQQPMPLTSFSYDSQHTQKFNDSALRYYRPPPPNAQLGYGYEHWIRRPEERSRIDSLLKAVDRVTDGQHKKMNLAEVGVVAWRGVVTRLLSAPYEDREGWEMNVMLINGTLYLEEHRTETQIMEKNNIKPHHRKMMYYGYAFESYCTTEHSRPAASHHNSDASGWGGHVDTNIQWCSVVRTKLGDTKFIIGGEVDCSDGQYKGTTDTFVELKTSMVIRGAADEEKFERKLLKFYFQSFLLGVPKIIVGFRTPSGQLTTTQSFQTMQIPRMLREKSVHKTNATSWNPSLCLAWCHQFLTYLKQTVVRDSDDDPSHQKDSVKEEVNRGHSPTSTTVWRVSFVPREGARVVKLDKSEVEEVVNGEDRVGFIPRWYWDKVNSATQISHQSSVRSSSAAVQPAQGAVGGWRI</sequence>
<dbReference type="EMBL" id="JANVFS010000002">
    <property type="protein sequence ID" value="KAJ4494717.1"/>
    <property type="molecule type" value="Genomic_DNA"/>
</dbReference>
<dbReference type="PANTHER" id="PTHR12395:SF9">
    <property type="entry name" value="DECAPPING AND EXORIBONUCLEASE PROTEIN"/>
    <property type="match status" value="1"/>
</dbReference>
<dbReference type="GO" id="GO:0000166">
    <property type="term" value="F:nucleotide binding"/>
    <property type="evidence" value="ECO:0007669"/>
    <property type="project" value="UniProtKB-KW"/>
</dbReference>
<evidence type="ECO:0000259" key="8">
    <source>
        <dbReference type="Pfam" id="PF08652"/>
    </source>
</evidence>
<feature type="domain" description="RAI1-like" evidence="8">
    <location>
        <begin position="67"/>
        <end position="438"/>
    </location>
</feature>
<dbReference type="Pfam" id="PF08652">
    <property type="entry name" value="RAI1"/>
    <property type="match status" value="1"/>
</dbReference>
<keyword evidence="6" id="KW-0378">Hydrolase</keyword>